<feature type="chain" id="PRO_5007889556" description="Secreted protein" evidence="1">
    <location>
        <begin position="20"/>
        <end position="133"/>
    </location>
</feature>
<dbReference type="RefSeq" id="XP_018286889.1">
    <property type="nucleotide sequence ID" value="XM_018441715.1"/>
</dbReference>
<dbReference type="AlphaFoldDB" id="A0A167KTN0"/>
<feature type="signal peptide" evidence="1">
    <location>
        <begin position="1"/>
        <end position="19"/>
    </location>
</feature>
<reference evidence="3" key="1">
    <citation type="submission" date="2015-06" db="EMBL/GenBank/DDBJ databases">
        <title>Expansion of signal transduction pathways in fungi by whole-genome duplication.</title>
        <authorList>
            <consortium name="DOE Joint Genome Institute"/>
            <person name="Corrochano L.M."/>
            <person name="Kuo A."/>
            <person name="Marcet-Houben M."/>
            <person name="Polaino S."/>
            <person name="Salamov A."/>
            <person name="Villalobos J.M."/>
            <person name="Alvarez M.I."/>
            <person name="Avalos J."/>
            <person name="Benito E.P."/>
            <person name="Benoit I."/>
            <person name="Burger G."/>
            <person name="Camino L.P."/>
            <person name="Canovas D."/>
            <person name="Cerda-Olmedo E."/>
            <person name="Cheng J.-F."/>
            <person name="Dominguez A."/>
            <person name="Elias M."/>
            <person name="Eslava A.P."/>
            <person name="Glaser F."/>
            <person name="Grimwood J."/>
            <person name="Gutierrez G."/>
            <person name="Heitman J."/>
            <person name="Henrissat B."/>
            <person name="Iturriaga E.A."/>
            <person name="Lang B.F."/>
            <person name="Lavin J.L."/>
            <person name="Lee S."/>
            <person name="Li W."/>
            <person name="Lindquist E."/>
            <person name="Lopez-Garcia S."/>
            <person name="Luque E.M."/>
            <person name="Marcos A.T."/>
            <person name="Martin J."/>
            <person name="McCluskey K."/>
            <person name="Medina H.R."/>
            <person name="Miralles-Duran A."/>
            <person name="Miyazaki A."/>
            <person name="Munoz-Torres E."/>
            <person name="Oguiza J.A."/>
            <person name="Ohm R."/>
            <person name="Olmedo M."/>
            <person name="Orejas M."/>
            <person name="Ortiz-Castellanos L."/>
            <person name="Pisabarro A.G."/>
            <person name="Rodriguez-Romero J."/>
            <person name="Ruiz-Herrera J."/>
            <person name="Ruiz-Vazquez R."/>
            <person name="Sanz C."/>
            <person name="Schackwitz W."/>
            <person name="Schmutz J."/>
            <person name="Shahriari M."/>
            <person name="Shelest E."/>
            <person name="Silva-Franco F."/>
            <person name="Soanes D."/>
            <person name="Syed K."/>
            <person name="Tagua V.G."/>
            <person name="Talbot N.J."/>
            <person name="Thon M."/>
            <person name="De vries R.P."/>
            <person name="Wiebenga A."/>
            <person name="Yadav J.S."/>
            <person name="Braun E.L."/>
            <person name="Baker S."/>
            <person name="Garre V."/>
            <person name="Horwitz B."/>
            <person name="Torres-Martinez S."/>
            <person name="Idnurm A."/>
            <person name="Herrera-Estrella A."/>
            <person name="Gabaldon T."/>
            <person name="Grigoriev I.V."/>
        </authorList>
    </citation>
    <scope>NUCLEOTIDE SEQUENCE [LARGE SCALE GENOMIC DNA]</scope>
    <source>
        <strain evidence="3">NRRL 1555(-)</strain>
    </source>
</reference>
<sequence length="133" mass="15724">MQMSHVYVFSKLWITQILLVVDMNLSAVRHIPLGELIIQNYQSQSNTKETRAIRVGERFKKNIIDKISRRKIFNKNRRDTSCFKKCCKKITMIFEFLTTDLLKAQIEILLRIPGNILRDIWVTRGSVLRMLKI</sequence>
<gene>
    <name evidence="2" type="ORF">PHYBLDRAFT_66959</name>
</gene>
<keyword evidence="3" id="KW-1185">Reference proteome</keyword>
<evidence type="ECO:0000313" key="2">
    <source>
        <dbReference type="EMBL" id="OAD68849.1"/>
    </source>
</evidence>
<organism evidence="2 3">
    <name type="scientific">Phycomyces blakesleeanus (strain ATCC 8743b / DSM 1359 / FGSC 10004 / NBRC 33097 / NRRL 1555)</name>
    <dbReference type="NCBI Taxonomy" id="763407"/>
    <lineage>
        <taxon>Eukaryota</taxon>
        <taxon>Fungi</taxon>
        <taxon>Fungi incertae sedis</taxon>
        <taxon>Mucoromycota</taxon>
        <taxon>Mucoromycotina</taxon>
        <taxon>Mucoromycetes</taxon>
        <taxon>Mucorales</taxon>
        <taxon>Phycomycetaceae</taxon>
        <taxon>Phycomyces</taxon>
    </lineage>
</organism>
<dbReference type="EMBL" id="KV440993">
    <property type="protein sequence ID" value="OAD68849.1"/>
    <property type="molecule type" value="Genomic_DNA"/>
</dbReference>
<evidence type="ECO:0000313" key="3">
    <source>
        <dbReference type="Proteomes" id="UP000077315"/>
    </source>
</evidence>
<dbReference type="Proteomes" id="UP000077315">
    <property type="component" value="Unassembled WGS sequence"/>
</dbReference>
<accession>A0A167KTN0</accession>
<name>A0A167KTN0_PHYB8</name>
<evidence type="ECO:0000256" key="1">
    <source>
        <dbReference type="SAM" id="SignalP"/>
    </source>
</evidence>
<dbReference type="VEuPathDB" id="FungiDB:PHYBLDRAFT_66959"/>
<dbReference type="GeneID" id="29002621"/>
<protein>
    <recommendedName>
        <fullName evidence="4">Secreted protein</fullName>
    </recommendedName>
</protein>
<proteinExistence type="predicted"/>
<keyword evidence="1" id="KW-0732">Signal</keyword>
<dbReference type="InParanoid" id="A0A167KTN0"/>
<evidence type="ECO:0008006" key="4">
    <source>
        <dbReference type="Google" id="ProtNLM"/>
    </source>
</evidence>